<name>A0A5M8NTZ9_9BACT</name>
<dbReference type="Pfam" id="PF04616">
    <property type="entry name" value="Glyco_hydro_43"/>
    <property type="match status" value="1"/>
</dbReference>
<keyword evidence="2 4" id="KW-0378">Hydrolase</keyword>
<evidence type="ECO:0000313" key="6">
    <source>
        <dbReference type="EMBL" id="KAA6300073.1"/>
    </source>
</evidence>
<dbReference type="Gene3D" id="2.115.10.20">
    <property type="entry name" value="Glycosyl hydrolase domain, family 43"/>
    <property type="match status" value="1"/>
</dbReference>
<dbReference type="SUPFAM" id="SSF75005">
    <property type="entry name" value="Arabinanase/levansucrase/invertase"/>
    <property type="match status" value="1"/>
</dbReference>
<comment type="similarity">
    <text evidence="1 4">Belongs to the glycosyl hydrolase 43 family.</text>
</comment>
<keyword evidence="5" id="KW-0732">Signal</keyword>
<proteinExistence type="inferred from homology"/>
<evidence type="ECO:0000256" key="3">
    <source>
        <dbReference type="ARBA" id="ARBA00023295"/>
    </source>
</evidence>
<dbReference type="EMBL" id="SNRX01000149">
    <property type="protein sequence ID" value="KAA6300073.1"/>
    <property type="molecule type" value="Genomic_DNA"/>
</dbReference>
<dbReference type="Proteomes" id="UP000324575">
    <property type="component" value="Unassembled WGS sequence"/>
</dbReference>
<reference evidence="6 7" key="1">
    <citation type="submission" date="2019-03" db="EMBL/GenBank/DDBJ databases">
        <title>Single cell metagenomics reveals metabolic interactions within the superorganism composed of flagellate Streblomastix strix and complex community of Bacteroidetes bacteria on its surface.</title>
        <authorList>
            <person name="Treitli S.C."/>
            <person name="Kolisko M."/>
            <person name="Husnik F."/>
            <person name="Keeling P."/>
            <person name="Hampl V."/>
        </authorList>
    </citation>
    <scope>NUCLEOTIDE SEQUENCE [LARGE SCALE GENOMIC DNA]</scope>
    <source>
        <strain evidence="6">St1</strain>
    </source>
</reference>
<dbReference type="PANTHER" id="PTHR22925:SF3">
    <property type="entry name" value="GLYCOSYL HYDROLASE FAMILY PROTEIN 43"/>
    <property type="match status" value="1"/>
</dbReference>
<dbReference type="PANTHER" id="PTHR22925">
    <property type="entry name" value="GLYCOSYL HYDROLASE 43 FAMILY MEMBER"/>
    <property type="match status" value="1"/>
</dbReference>
<protein>
    <recommendedName>
        <fullName evidence="8">Beta-glucanase</fullName>
    </recommendedName>
</protein>
<organism evidence="6 7">
    <name type="scientific">Candidatus Ordinivivax streblomastigis</name>
    <dbReference type="NCBI Taxonomy" id="2540710"/>
    <lineage>
        <taxon>Bacteria</taxon>
        <taxon>Pseudomonadati</taxon>
        <taxon>Bacteroidota</taxon>
        <taxon>Bacteroidia</taxon>
        <taxon>Bacteroidales</taxon>
        <taxon>Candidatus Ordinivivax</taxon>
    </lineage>
</organism>
<dbReference type="GO" id="GO:0004553">
    <property type="term" value="F:hydrolase activity, hydrolyzing O-glycosyl compounds"/>
    <property type="evidence" value="ECO:0007669"/>
    <property type="project" value="InterPro"/>
</dbReference>
<dbReference type="InterPro" id="IPR006710">
    <property type="entry name" value="Glyco_hydro_43"/>
</dbReference>
<evidence type="ECO:0000256" key="1">
    <source>
        <dbReference type="ARBA" id="ARBA00009865"/>
    </source>
</evidence>
<feature type="signal peptide" evidence="5">
    <location>
        <begin position="1"/>
        <end position="21"/>
    </location>
</feature>
<evidence type="ECO:0000256" key="4">
    <source>
        <dbReference type="RuleBase" id="RU361187"/>
    </source>
</evidence>
<comment type="caution">
    <text evidence="6">The sequence shown here is derived from an EMBL/GenBank/DDBJ whole genome shotgun (WGS) entry which is preliminary data.</text>
</comment>
<evidence type="ECO:0000256" key="2">
    <source>
        <dbReference type="ARBA" id="ARBA00022801"/>
    </source>
</evidence>
<evidence type="ECO:0008006" key="8">
    <source>
        <dbReference type="Google" id="ProtNLM"/>
    </source>
</evidence>
<feature type="chain" id="PRO_5024465871" description="Beta-glucanase" evidence="5">
    <location>
        <begin position="22"/>
        <end position="412"/>
    </location>
</feature>
<keyword evidence="3 4" id="KW-0326">Glycosidase</keyword>
<sequence>MKKVFLSILFLQSLLISSGKAASPINAIYPGAILSDDRGIHVNAHGGGMLYYEGKYYWFGEHKGKKSSAAWVGVTCYSSDDLYNWKYESVALPVAKDNPNSDIAEGCILERPKVIYNKKTKKFVLFFHLELKGKGYEAARVGLAISDKIAGPYTYLKSYRPCAGYWPMNLTEEQRNATAKVSDFKNWWTDEWRQATVGGMFVRRDFAGGQMSRDMTLYVDDDGKAYHVYASEENLTIQLAELSDDYLSHTGKYIRIAPAGHNEAPAIFKKNGSYFLITSGCTGWDPNAARLFTSNSIWGPWTEHPNLCMGTDADLTFHSQSTYIQPVTGKKDAFIFMADRWTPKNPIDARYIWLPIQFKNGLPVLKWMDKWDLSVFEQLSADLSNPKEISGYHLVWNEEFNNEGKPDSNVWS</sequence>
<evidence type="ECO:0000256" key="5">
    <source>
        <dbReference type="SAM" id="SignalP"/>
    </source>
</evidence>
<evidence type="ECO:0000313" key="7">
    <source>
        <dbReference type="Proteomes" id="UP000324575"/>
    </source>
</evidence>
<dbReference type="CDD" id="cd18825">
    <property type="entry name" value="GH43_CtGH43-like"/>
    <property type="match status" value="1"/>
</dbReference>
<dbReference type="AlphaFoldDB" id="A0A5M8NTZ9"/>
<dbReference type="GO" id="GO:0005975">
    <property type="term" value="P:carbohydrate metabolic process"/>
    <property type="evidence" value="ECO:0007669"/>
    <property type="project" value="InterPro"/>
</dbReference>
<accession>A0A5M8NTZ9</accession>
<gene>
    <name evidence="6" type="ORF">EZS26_003785</name>
</gene>
<dbReference type="InterPro" id="IPR023296">
    <property type="entry name" value="Glyco_hydro_beta-prop_sf"/>
</dbReference>